<dbReference type="Proteomes" id="UP000195755">
    <property type="component" value="Chromosome"/>
</dbReference>
<dbReference type="EMBL" id="CP021744">
    <property type="protein sequence ID" value="ARZ71347.1"/>
    <property type="molecule type" value="Genomic_DNA"/>
</dbReference>
<dbReference type="CDD" id="cd14953">
    <property type="entry name" value="NHL_like_1"/>
    <property type="match status" value="1"/>
</dbReference>
<dbReference type="AlphaFoldDB" id="A0A1Z2LAM7"/>
<dbReference type="PANTHER" id="PTHR46388:SF2">
    <property type="entry name" value="NHL REPEAT-CONTAINING PROTEIN 2"/>
    <property type="match status" value="1"/>
</dbReference>
<evidence type="ECO:0000259" key="3">
    <source>
        <dbReference type="Pfam" id="PF25021"/>
    </source>
</evidence>
<evidence type="ECO:0000256" key="1">
    <source>
        <dbReference type="ARBA" id="ARBA00022737"/>
    </source>
</evidence>
<reference evidence="4 5" key="1">
    <citation type="submission" date="2017-06" db="EMBL/GenBank/DDBJ databases">
        <title>Streptomyces albireticuli Genome sequencing and assembly.</title>
        <authorList>
            <person name="Wang Y."/>
            <person name="Du B."/>
            <person name="Ding Y."/>
            <person name="Liu H."/>
            <person name="Hou Q."/>
            <person name="Liu K."/>
            <person name="Yao L."/>
            <person name="Wang C."/>
        </authorList>
    </citation>
    <scope>NUCLEOTIDE SEQUENCE [LARGE SCALE GENOMIC DNA]</scope>
    <source>
        <strain evidence="4 5">MDJK11</strain>
    </source>
</reference>
<protein>
    <submittedName>
        <fullName evidence="4">NHL repeat-containing protein</fullName>
    </submittedName>
</protein>
<dbReference type="Pfam" id="PF25021">
    <property type="entry name" value="TEN_NHL"/>
    <property type="match status" value="2"/>
</dbReference>
<dbReference type="RefSeq" id="WP_087929162.1">
    <property type="nucleotide sequence ID" value="NZ_CP021744.1"/>
</dbReference>
<dbReference type="KEGG" id="salj:SMD11_5771"/>
<feature type="domain" description="Teneurin NHL" evidence="3">
    <location>
        <begin position="205"/>
        <end position="255"/>
    </location>
</feature>
<feature type="repeat" description="NHL" evidence="2">
    <location>
        <begin position="271"/>
        <end position="295"/>
    </location>
</feature>
<dbReference type="SUPFAM" id="SSF63825">
    <property type="entry name" value="YWTD domain"/>
    <property type="match status" value="1"/>
</dbReference>
<dbReference type="PANTHER" id="PTHR46388">
    <property type="entry name" value="NHL REPEAT-CONTAINING PROTEIN 2"/>
    <property type="match status" value="1"/>
</dbReference>
<dbReference type="Gene3D" id="2.120.10.30">
    <property type="entry name" value="TolB, C-terminal domain"/>
    <property type="match status" value="3"/>
</dbReference>
<keyword evidence="1" id="KW-0677">Repeat</keyword>
<sequence>MSEPSGTERSPARAPAVEPLLSTVAGNGDADYTGDGKSATTTALHRPTAVAADASGNLYIADSKNHRVRRVDAGTGIVTTVAGTGEDGFAGDYGPAAKALLNRPDGVAVDSAGHLYIADTDNHRIRKIDAHSRTITTVAGIGKAYFSGDEGPATEAYLNNPRGVAVDSLGNLYIADSNNERVRRVDARTGIITTVAGTYGYGTPGDGGSAVDAHLYGPYGVAVDFAGNLYIADTYNHLVRKVDARTRIITTVAGNGEPGFTGDGPAVKNSLYHPRGVAVDAAGNLYIADTDDHRIRRVDAATRIMTTVAGNGKTGFTGDGEPATETPLYSPFGVALDSAGNVYLADTENHRVRKVGGASVVVRYSVLPVEWPDVVLTHGGETGYPGVRLLAEDDGRPAPQKVSVTLPEGKGLEFVAQGEPGYQLTVQDPHGRTTFFDGTLNGRTLTFEDVDLALSGKGSESRAWVAVKAAAGAPLGDTALGFQVGDRYSPSTAVHVVPRFALSPSDSEPRLTRAGETGFVGVDVRAVEGGTVPPQTVRVTLPAGAGLRFVPGHDGICQVTVMDADMHTTSYDGTLSPDGRTLTVEGVGLALAGKGSRSGAWVAVKASPDAPSGESRLDFQVGGRTSPTGTVRVLDAAAKTG</sequence>
<gene>
    <name evidence="4" type="ORF">SMD11_5771</name>
</gene>
<dbReference type="OrthoDB" id="9762443at2"/>
<dbReference type="InterPro" id="IPR001258">
    <property type="entry name" value="NHL_repeat"/>
</dbReference>
<dbReference type="Pfam" id="PF01436">
    <property type="entry name" value="NHL"/>
    <property type="match status" value="4"/>
</dbReference>
<proteinExistence type="predicted"/>
<name>A0A1Z2LAM7_9ACTN</name>
<evidence type="ECO:0000313" key="4">
    <source>
        <dbReference type="EMBL" id="ARZ71347.1"/>
    </source>
</evidence>
<feature type="domain" description="Teneurin NHL" evidence="3">
    <location>
        <begin position="147"/>
        <end position="199"/>
    </location>
</feature>
<feature type="repeat" description="NHL" evidence="2">
    <location>
        <begin position="101"/>
        <end position="131"/>
    </location>
</feature>
<organism evidence="4 5">
    <name type="scientific">Streptomyces albireticuli</name>
    <dbReference type="NCBI Taxonomy" id="1940"/>
    <lineage>
        <taxon>Bacteria</taxon>
        <taxon>Bacillati</taxon>
        <taxon>Actinomycetota</taxon>
        <taxon>Actinomycetes</taxon>
        <taxon>Kitasatosporales</taxon>
        <taxon>Streptomycetaceae</taxon>
        <taxon>Streptomyces</taxon>
    </lineage>
</organism>
<accession>A0A1Z2LAM7</accession>
<dbReference type="PROSITE" id="PS51125">
    <property type="entry name" value="NHL"/>
    <property type="match status" value="3"/>
</dbReference>
<feature type="repeat" description="NHL" evidence="2">
    <location>
        <begin position="158"/>
        <end position="188"/>
    </location>
</feature>
<dbReference type="InterPro" id="IPR011042">
    <property type="entry name" value="6-blade_b-propeller_TolB-like"/>
</dbReference>
<evidence type="ECO:0000256" key="2">
    <source>
        <dbReference type="PROSITE-ProRule" id="PRU00504"/>
    </source>
</evidence>
<evidence type="ECO:0000313" key="5">
    <source>
        <dbReference type="Proteomes" id="UP000195755"/>
    </source>
</evidence>
<dbReference type="InterPro" id="IPR056822">
    <property type="entry name" value="TEN_NHL"/>
</dbReference>